<dbReference type="InterPro" id="IPR000483">
    <property type="entry name" value="Cys-rich_flank_reg_C"/>
</dbReference>
<sequence>MLAMALRAGQLFSPCLLTVALLLLVSGPQFVLSCPSRCLCFRTTVRCMHLNLETVPAVSLQTTILDLRFNKIKDLQPGSFKRLKNLNTLLLNNNHIRRIPRGAFEDLENLKYLYLHFNNIDSLEPESFTQLPKLERLFLHNNRITQLVPGTFTQLQSMKRLRLDSNSLNCDCELLWLADLLKEYAESGNAQAAATCDYPSRLQGRSVATLTAQELNCEVPRITSEPRDVDVTSGNTVYFTCRAEGNPKPQIIWLRNNNALNMRDDSRLNLLEDGTLMIQNTRETDQGVYQCMAKNVAGEVKTSEVTLRYFGAPTRPSFVIQPQNTEVLVGESVTLECSATGQPQPRVSWTKGDRTPLPNDARINITPSGGLFIQNVVQDDGGQYTCFASNNVDTIHATAYIIVQAIPQFTVTPQDQSALEGHTVDFPCEASGYPQPVIAWTRGGSPLPLDRRHVVLSSGTLRITRVAAHDEGQYECQAVSPVGTVRTSVQLSIQQRGKDGG</sequence>
<feature type="domain" description="Ig-like" evidence="7">
    <location>
        <begin position="316"/>
        <end position="402"/>
    </location>
</feature>
<evidence type="ECO:0000256" key="1">
    <source>
        <dbReference type="ARBA" id="ARBA00022614"/>
    </source>
</evidence>
<accession>A0A6I9PIC6</accession>
<dbReference type="InterPro" id="IPR007110">
    <property type="entry name" value="Ig-like_dom"/>
</dbReference>
<evidence type="ECO:0000256" key="3">
    <source>
        <dbReference type="ARBA" id="ARBA00022737"/>
    </source>
</evidence>
<dbReference type="FunFam" id="2.60.40.10:FF:000276">
    <property type="entry name" value="peroxidasin homolog"/>
    <property type="match status" value="1"/>
</dbReference>
<evidence type="ECO:0000313" key="9">
    <source>
        <dbReference type="RefSeq" id="XP_010787952.1"/>
    </source>
</evidence>
<dbReference type="Pfam" id="PF13855">
    <property type="entry name" value="LRR_8"/>
    <property type="match status" value="1"/>
</dbReference>
<dbReference type="PROSITE" id="PS50835">
    <property type="entry name" value="IG_LIKE"/>
    <property type="match status" value="3"/>
</dbReference>
<dbReference type="PANTHER" id="PTHR44170:SF56">
    <property type="entry name" value="FIBRONECTIN TYPE-III DOMAIN-CONTAINING PROTEIN"/>
    <property type="match status" value="1"/>
</dbReference>
<dbReference type="OrthoDB" id="823504at2759"/>
<keyword evidence="2 6" id="KW-0732">Signal</keyword>
<evidence type="ECO:0000256" key="6">
    <source>
        <dbReference type="SAM" id="SignalP"/>
    </source>
</evidence>
<dbReference type="InterPro" id="IPR003599">
    <property type="entry name" value="Ig_sub"/>
</dbReference>
<dbReference type="RefSeq" id="XP_010787952.1">
    <property type="nucleotide sequence ID" value="XM_010789650.1"/>
</dbReference>
<dbReference type="SMART" id="SM00082">
    <property type="entry name" value="LRRCT"/>
    <property type="match status" value="1"/>
</dbReference>
<dbReference type="PANTHER" id="PTHR44170">
    <property type="entry name" value="PROTEIN SIDEKICK"/>
    <property type="match status" value="1"/>
</dbReference>
<dbReference type="InterPro" id="IPR013098">
    <property type="entry name" value="Ig_I-set"/>
</dbReference>
<organism evidence="8 9">
    <name type="scientific">Notothenia coriiceps</name>
    <name type="common">black rockcod</name>
    <dbReference type="NCBI Taxonomy" id="8208"/>
    <lineage>
        <taxon>Eukaryota</taxon>
        <taxon>Metazoa</taxon>
        <taxon>Chordata</taxon>
        <taxon>Craniata</taxon>
        <taxon>Vertebrata</taxon>
        <taxon>Euteleostomi</taxon>
        <taxon>Actinopterygii</taxon>
        <taxon>Neopterygii</taxon>
        <taxon>Teleostei</taxon>
        <taxon>Neoteleostei</taxon>
        <taxon>Acanthomorphata</taxon>
        <taxon>Eupercaria</taxon>
        <taxon>Perciformes</taxon>
        <taxon>Notothenioidei</taxon>
        <taxon>Nototheniidae</taxon>
        <taxon>Notothenia</taxon>
    </lineage>
</organism>
<name>A0A6I9PIC6_9TELE</name>
<evidence type="ECO:0000256" key="4">
    <source>
        <dbReference type="ARBA" id="ARBA00023157"/>
    </source>
</evidence>
<protein>
    <submittedName>
        <fullName evidence="9">Peroxidasin-like isoform X2</fullName>
    </submittedName>
</protein>
<dbReference type="AlphaFoldDB" id="A0A6I9PIC6"/>
<dbReference type="InterPro" id="IPR001611">
    <property type="entry name" value="Leu-rich_rpt"/>
</dbReference>
<feature type="domain" description="Ig-like" evidence="7">
    <location>
        <begin position="407"/>
        <end position="492"/>
    </location>
</feature>
<dbReference type="Gene3D" id="2.60.40.10">
    <property type="entry name" value="Immunoglobulins"/>
    <property type="match status" value="3"/>
</dbReference>
<reference evidence="9" key="1">
    <citation type="submission" date="2025-08" db="UniProtKB">
        <authorList>
            <consortium name="RefSeq"/>
        </authorList>
    </citation>
    <scope>IDENTIFICATION</scope>
    <source>
        <tissue evidence="9">Muscle</tissue>
    </source>
</reference>
<dbReference type="FunFam" id="2.60.40.10:FF:000282">
    <property type="entry name" value="peroxidasin homolog"/>
    <property type="match status" value="1"/>
</dbReference>
<evidence type="ECO:0000259" key="7">
    <source>
        <dbReference type="PROSITE" id="PS50835"/>
    </source>
</evidence>
<dbReference type="InterPro" id="IPR013783">
    <property type="entry name" value="Ig-like_fold"/>
</dbReference>
<evidence type="ECO:0000256" key="2">
    <source>
        <dbReference type="ARBA" id="ARBA00022729"/>
    </source>
</evidence>
<gene>
    <name evidence="9" type="primary">LOC104961364</name>
</gene>
<dbReference type="Pfam" id="PF00560">
    <property type="entry name" value="LRR_1"/>
    <property type="match status" value="1"/>
</dbReference>
<keyword evidence="8" id="KW-1185">Reference proteome</keyword>
<dbReference type="GeneID" id="104961364"/>
<dbReference type="FunFam" id="2.60.40.10:FF:000163">
    <property type="entry name" value="peroxidasin homolog"/>
    <property type="match status" value="1"/>
</dbReference>
<dbReference type="SUPFAM" id="SSF48726">
    <property type="entry name" value="Immunoglobulin"/>
    <property type="match status" value="3"/>
</dbReference>
<dbReference type="InterPro" id="IPR036179">
    <property type="entry name" value="Ig-like_dom_sf"/>
</dbReference>
<proteinExistence type="predicted"/>
<dbReference type="SUPFAM" id="SSF52058">
    <property type="entry name" value="L domain-like"/>
    <property type="match status" value="1"/>
</dbReference>
<dbReference type="Gene3D" id="3.80.10.10">
    <property type="entry name" value="Ribonuclease Inhibitor"/>
    <property type="match status" value="2"/>
</dbReference>
<dbReference type="Pfam" id="PF07679">
    <property type="entry name" value="I-set"/>
    <property type="match status" value="3"/>
</dbReference>
<feature type="chain" id="PRO_5026889854" evidence="6">
    <location>
        <begin position="34"/>
        <end position="501"/>
    </location>
</feature>
<keyword evidence="4" id="KW-1015">Disulfide bond</keyword>
<dbReference type="Proteomes" id="UP000504611">
    <property type="component" value="Unplaced"/>
</dbReference>
<keyword evidence="3" id="KW-0677">Repeat</keyword>
<dbReference type="InterPro" id="IPR000372">
    <property type="entry name" value="LRRNT"/>
</dbReference>
<dbReference type="InterPro" id="IPR032675">
    <property type="entry name" value="LRR_dom_sf"/>
</dbReference>
<dbReference type="GO" id="GO:0098609">
    <property type="term" value="P:cell-cell adhesion"/>
    <property type="evidence" value="ECO:0007669"/>
    <property type="project" value="TreeGrafter"/>
</dbReference>
<dbReference type="PROSITE" id="PS51257">
    <property type="entry name" value="PROKAR_LIPOPROTEIN"/>
    <property type="match status" value="1"/>
</dbReference>
<keyword evidence="1" id="KW-0433">Leucine-rich repeat</keyword>
<dbReference type="SMART" id="SM00409">
    <property type="entry name" value="IG"/>
    <property type="match status" value="3"/>
</dbReference>
<feature type="signal peptide" evidence="6">
    <location>
        <begin position="1"/>
        <end position="33"/>
    </location>
</feature>
<dbReference type="InterPro" id="IPR003591">
    <property type="entry name" value="Leu-rich_rpt_typical-subtyp"/>
</dbReference>
<keyword evidence="5" id="KW-0325">Glycoprotein</keyword>
<evidence type="ECO:0000256" key="5">
    <source>
        <dbReference type="ARBA" id="ARBA00023180"/>
    </source>
</evidence>
<evidence type="ECO:0000313" key="8">
    <source>
        <dbReference type="Proteomes" id="UP000504611"/>
    </source>
</evidence>
<dbReference type="SMART" id="SM00408">
    <property type="entry name" value="IGc2"/>
    <property type="match status" value="3"/>
</dbReference>
<dbReference type="SMART" id="SM00013">
    <property type="entry name" value="LRRNT"/>
    <property type="match status" value="1"/>
</dbReference>
<dbReference type="SMART" id="SM00369">
    <property type="entry name" value="LRR_TYP"/>
    <property type="match status" value="4"/>
</dbReference>
<dbReference type="PROSITE" id="PS51450">
    <property type="entry name" value="LRR"/>
    <property type="match status" value="3"/>
</dbReference>
<dbReference type="InterPro" id="IPR003598">
    <property type="entry name" value="Ig_sub2"/>
</dbReference>
<feature type="domain" description="Ig-like" evidence="7">
    <location>
        <begin position="220"/>
        <end position="308"/>
    </location>
</feature>
<dbReference type="Pfam" id="PF01463">
    <property type="entry name" value="LRRCT"/>
    <property type="match status" value="1"/>
</dbReference>